<proteinExistence type="predicted"/>
<protein>
    <submittedName>
        <fullName evidence="2">Uncharacterized protein</fullName>
    </submittedName>
</protein>
<feature type="transmembrane region" description="Helical" evidence="1">
    <location>
        <begin position="63"/>
        <end position="85"/>
    </location>
</feature>
<sequence>MIIALFIFLLLGLIAAVTPGAALGFAFVAVSGRLSRGARVVWLLVVAAASSAVWLHLVGASNIWRPAVVVLSFTATVASGVIFLVREASRRRAPRYPIPVWPAWTPPTDSR</sequence>
<keyword evidence="1" id="KW-1133">Transmembrane helix</keyword>
<evidence type="ECO:0000256" key="1">
    <source>
        <dbReference type="SAM" id="Phobius"/>
    </source>
</evidence>
<dbReference type="AlphaFoldDB" id="A0AB39YEW0"/>
<dbReference type="EMBL" id="CP165727">
    <property type="protein sequence ID" value="XDV68019.1"/>
    <property type="molecule type" value="Genomic_DNA"/>
</dbReference>
<reference evidence="2" key="1">
    <citation type="submission" date="2024-08" db="EMBL/GenBank/DDBJ databases">
        <authorList>
            <person name="Yu S.T."/>
        </authorList>
    </citation>
    <scope>NUCLEOTIDE SEQUENCE</scope>
    <source>
        <strain evidence="2">R33</strain>
    </source>
</reference>
<accession>A0AB39YEW0</accession>
<keyword evidence="1" id="KW-0812">Transmembrane</keyword>
<dbReference type="RefSeq" id="WP_369779663.1">
    <property type="nucleotide sequence ID" value="NZ_CP165727.1"/>
</dbReference>
<organism evidence="2">
    <name type="scientific">Streptomyces sp. R33</name>
    <dbReference type="NCBI Taxonomy" id="3238629"/>
    <lineage>
        <taxon>Bacteria</taxon>
        <taxon>Bacillati</taxon>
        <taxon>Actinomycetota</taxon>
        <taxon>Actinomycetes</taxon>
        <taxon>Kitasatosporales</taxon>
        <taxon>Streptomycetaceae</taxon>
        <taxon>Streptomyces</taxon>
    </lineage>
</organism>
<gene>
    <name evidence="2" type="ORF">AB5J51_36380</name>
</gene>
<keyword evidence="1" id="KW-0472">Membrane</keyword>
<evidence type="ECO:0000313" key="2">
    <source>
        <dbReference type="EMBL" id="XDV68019.1"/>
    </source>
</evidence>
<feature type="transmembrane region" description="Helical" evidence="1">
    <location>
        <begin position="40"/>
        <end position="57"/>
    </location>
</feature>
<feature type="transmembrane region" description="Helical" evidence="1">
    <location>
        <begin position="6"/>
        <end position="28"/>
    </location>
</feature>
<name>A0AB39YEW0_9ACTN</name>